<dbReference type="InterPro" id="IPR015424">
    <property type="entry name" value="PyrdxlP-dep_Trfase"/>
</dbReference>
<evidence type="ECO:0000256" key="6">
    <source>
        <dbReference type="ARBA" id="ARBA00022898"/>
    </source>
</evidence>
<evidence type="ECO:0000256" key="8">
    <source>
        <dbReference type="RuleBase" id="RU003560"/>
    </source>
</evidence>
<keyword evidence="4 9" id="KW-0032">Aminotransferase</keyword>
<reference evidence="9" key="1">
    <citation type="submission" date="2023-02" db="EMBL/GenBank/DDBJ databases">
        <title>Georgenia sp.10Sc9-8, isolated from a soil sample collected from the Taklamakan desert.</title>
        <authorList>
            <person name="Liu S."/>
        </authorList>
    </citation>
    <scope>NUCLEOTIDE SEQUENCE</scope>
    <source>
        <strain evidence="9">10Sc9-8</strain>
    </source>
</reference>
<dbReference type="InterPro" id="IPR050103">
    <property type="entry name" value="Class-III_PLP-dep_AT"/>
</dbReference>
<proteinExistence type="inferred from homology"/>
<dbReference type="InterPro" id="IPR005814">
    <property type="entry name" value="Aminotrans_3"/>
</dbReference>
<dbReference type="GO" id="GO:0004587">
    <property type="term" value="F:ornithine aminotransferase activity"/>
    <property type="evidence" value="ECO:0007669"/>
    <property type="project" value="UniProtKB-EC"/>
</dbReference>
<comment type="pathway">
    <text evidence="2">Amino-acid biosynthesis; L-proline biosynthesis; L-glutamate 5-semialdehyde from L-ornithine: step 1/1.</text>
</comment>
<comment type="caution">
    <text evidence="9">The sequence shown here is derived from an EMBL/GenBank/DDBJ whole genome shotgun (WGS) entry which is preliminary data.</text>
</comment>
<evidence type="ECO:0000256" key="1">
    <source>
        <dbReference type="ARBA" id="ARBA00001933"/>
    </source>
</evidence>
<dbReference type="PIRSF" id="PIRSF000521">
    <property type="entry name" value="Transaminase_4ab_Lys_Orn"/>
    <property type="match status" value="1"/>
</dbReference>
<dbReference type="Gene3D" id="3.90.1150.10">
    <property type="entry name" value="Aspartate Aminotransferase, domain 1"/>
    <property type="match status" value="1"/>
</dbReference>
<evidence type="ECO:0000313" key="9">
    <source>
        <dbReference type="EMBL" id="MDD9206170.1"/>
    </source>
</evidence>
<dbReference type="EMBL" id="JARACI010000801">
    <property type="protein sequence ID" value="MDD9206170.1"/>
    <property type="molecule type" value="Genomic_DNA"/>
</dbReference>
<dbReference type="Gene3D" id="3.40.640.10">
    <property type="entry name" value="Type I PLP-dependent aspartate aminotransferase-like (Major domain)"/>
    <property type="match status" value="1"/>
</dbReference>
<dbReference type="NCBIfam" id="TIGR01885">
    <property type="entry name" value="Orn_aminotrans"/>
    <property type="match status" value="1"/>
</dbReference>
<protein>
    <recommendedName>
        <fullName evidence="3">ornithine aminotransferase</fullName>
        <ecNumber evidence="3">2.6.1.13</ecNumber>
    </recommendedName>
    <alternativeName>
        <fullName evidence="7">Ornithine--oxo-acid aminotransferase</fullName>
    </alternativeName>
</protein>
<keyword evidence="6 8" id="KW-0663">Pyridoxal phosphate</keyword>
<dbReference type="InterPro" id="IPR015421">
    <property type="entry name" value="PyrdxlP-dep_Trfase_major"/>
</dbReference>
<name>A0ABT5TYF4_9MICO</name>
<dbReference type="PANTHER" id="PTHR11986">
    <property type="entry name" value="AMINOTRANSFERASE CLASS III"/>
    <property type="match status" value="1"/>
</dbReference>
<keyword evidence="5 9" id="KW-0808">Transferase</keyword>
<sequence length="408" mass="42717">MLDETATPITAPPAGNRLAPNYHPLQVVLAHGEGSWVTDTDGHRYLDFLAGYSALNFGHRHPALVAAAAAQLDRLTLTSRAFDHELLHPFARAVTELTDTQMLLPMNTGVEAVETAVKAARRWGHEVKGVPDGDATIVVAAEAFHGRTTTAVSMSTDPEARGGFGPYTPGFRIVPYDDVDAVDEAIDASTVAVLVEPVQGEAGVRIPAPGYLPRLRELTETAGALLVLDEVQSGLGRTGATLAQHRSGVQADLTTLGKALGGGLLPVSACVGRADVLGVLEPGTHGSTFGGNPLACAVGLAVVDLLRPGDLQARATELGQEMAERLDGLVDEGLLARVRTVGLWAGLDVAPGLGLAGRELCERLARRGLLAKDTHGATVRLSPPLTIDRADLHHGLDVLTEVLQDAAR</sequence>
<dbReference type="SUPFAM" id="SSF53383">
    <property type="entry name" value="PLP-dependent transferases"/>
    <property type="match status" value="1"/>
</dbReference>
<evidence type="ECO:0000256" key="5">
    <source>
        <dbReference type="ARBA" id="ARBA00022679"/>
    </source>
</evidence>
<evidence type="ECO:0000256" key="2">
    <source>
        <dbReference type="ARBA" id="ARBA00004998"/>
    </source>
</evidence>
<organism evidence="9 10">
    <name type="scientific">Georgenia halotolerans</name>
    <dbReference type="NCBI Taxonomy" id="3028317"/>
    <lineage>
        <taxon>Bacteria</taxon>
        <taxon>Bacillati</taxon>
        <taxon>Actinomycetota</taxon>
        <taxon>Actinomycetes</taxon>
        <taxon>Micrococcales</taxon>
        <taxon>Bogoriellaceae</taxon>
        <taxon>Georgenia</taxon>
    </lineage>
</organism>
<dbReference type="Pfam" id="PF00202">
    <property type="entry name" value="Aminotran_3"/>
    <property type="match status" value="1"/>
</dbReference>
<keyword evidence="10" id="KW-1185">Reference proteome</keyword>
<comment type="cofactor">
    <cofactor evidence="1">
        <name>pyridoxal 5'-phosphate</name>
        <dbReference type="ChEBI" id="CHEBI:597326"/>
    </cofactor>
</comment>
<evidence type="ECO:0000256" key="7">
    <source>
        <dbReference type="ARBA" id="ARBA00030587"/>
    </source>
</evidence>
<evidence type="ECO:0000256" key="4">
    <source>
        <dbReference type="ARBA" id="ARBA00022576"/>
    </source>
</evidence>
<dbReference type="CDD" id="cd00610">
    <property type="entry name" value="OAT_like"/>
    <property type="match status" value="1"/>
</dbReference>
<dbReference type="EC" id="2.6.1.13" evidence="3"/>
<evidence type="ECO:0000256" key="3">
    <source>
        <dbReference type="ARBA" id="ARBA00012924"/>
    </source>
</evidence>
<dbReference type="PROSITE" id="PS00600">
    <property type="entry name" value="AA_TRANSFER_CLASS_3"/>
    <property type="match status" value="1"/>
</dbReference>
<dbReference type="PANTHER" id="PTHR11986:SF18">
    <property type="entry name" value="ORNITHINE AMINOTRANSFERASE, MITOCHONDRIAL"/>
    <property type="match status" value="1"/>
</dbReference>
<gene>
    <name evidence="9" type="primary">rocD</name>
    <name evidence="9" type="ORF">PU560_06770</name>
</gene>
<accession>A0ABT5TYF4</accession>
<dbReference type="InterPro" id="IPR015422">
    <property type="entry name" value="PyrdxlP-dep_Trfase_small"/>
</dbReference>
<evidence type="ECO:0000313" key="10">
    <source>
        <dbReference type="Proteomes" id="UP001165561"/>
    </source>
</evidence>
<dbReference type="InterPro" id="IPR010164">
    <property type="entry name" value="Orn_aminotrans"/>
</dbReference>
<dbReference type="Proteomes" id="UP001165561">
    <property type="component" value="Unassembled WGS sequence"/>
</dbReference>
<dbReference type="InterPro" id="IPR049704">
    <property type="entry name" value="Aminotrans_3_PPA_site"/>
</dbReference>
<comment type="similarity">
    <text evidence="8">Belongs to the class-III pyridoxal-phosphate-dependent aminotransferase family.</text>
</comment>